<reference evidence="2" key="1">
    <citation type="journal article" date="2022" name="Mol. Ecol. Resour.">
        <title>The genomes of chicory, endive, great burdock and yacon provide insights into Asteraceae palaeo-polyploidization history and plant inulin production.</title>
        <authorList>
            <person name="Fan W."/>
            <person name="Wang S."/>
            <person name="Wang H."/>
            <person name="Wang A."/>
            <person name="Jiang F."/>
            <person name="Liu H."/>
            <person name="Zhao H."/>
            <person name="Xu D."/>
            <person name="Zhang Y."/>
        </authorList>
    </citation>
    <scope>NUCLEOTIDE SEQUENCE [LARGE SCALE GENOMIC DNA]</scope>
    <source>
        <strain evidence="2">cv. Punajuju</strain>
    </source>
</reference>
<reference evidence="1 2" key="2">
    <citation type="journal article" date="2022" name="Mol. Ecol. Resour.">
        <title>The genomes of chicory, endive, great burdock and yacon provide insights into Asteraceae paleo-polyploidization history and plant inulin production.</title>
        <authorList>
            <person name="Fan W."/>
            <person name="Wang S."/>
            <person name="Wang H."/>
            <person name="Wang A."/>
            <person name="Jiang F."/>
            <person name="Liu H."/>
            <person name="Zhao H."/>
            <person name="Xu D."/>
            <person name="Zhang Y."/>
        </authorList>
    </citation>
    <scope>NUCLEOTIDE SEQUENCE [LARGE SCALE GENOMIC DNA]</scope>
    <source>
        <strain evidence="2">cv. Punajuju</strain>
        <tissue evidence="1">Leaves</tissue>
    </source>
</reference>
<protein>
    <submittedName>
        <fullName evidence="1">Uncharacterized protein</fullName>
    </submittedName>
</protein>
<gene>
    <name evidence="1" type="ORF">L2E82_18788</name>
</gene>
<comment type="caution">
    <text evidence="1">The sequence shown here is derived from an EMBL/GenBank/DDBJ whole genome shotgun (WGS) entry which is preliminary data.</text>
</comment>
<keyword evidence="2" id="KW-1185">Reference proteome</keyword>
<dbReference type="Proteomes" id="UP001055811">
    <property type="component" value="Linkage Group LG03"/>
</dbReference>
<dbReference type="EMBL" id="CM042011">
    <property type="protein sequence ID" value="KAI3768254.1"/>
    <property type="molecule type" value="Genomic_DNA"/>
</dbReference>
<name>A0ACB9FAF0_CICIN</name>
<evidence type="ECO:0000313" key="1">
    <source>
        <dbReference type="EMBL" id="KAI3768254.1"/>
    </source>
</evidence>
<accession>A0ACB9FAF0</accession>
<sequence>MDQIGYSYNMSLSSSSYKQHHSRKSMKPSQPSYHNSLHSVRKPLQKPTTKQFIAPLPPTPPKIYNIDSSNFKLMVRVLTSEPEFQYPSPRRLKDIAPAPLILSTIPKPSFFDLFSKPIPPSSPPSNGTGMVSELPTFMISPDFSNLLSETFHTTRHTSKIPVKNYLSSYDPSEGALMSPLGFSMSPTSLSWCSSVFSASGPFPS</sequence>
<proteinExistence type="predicted"/>
<evidence type="ECO:0000313" key="2">
    <source>
        <dbReference type="Proteomes" id="UP001055811"/>
    </source>
</evidence>
<organism evidence="1 2">
    <name type="scientific">Cichorium intybus</name>
    <name type="common">Chicory</name>
    <dbReference type="NCBI Taxonomy" id="13427"/>
    <lineage>
        <taxon>Eukaryota</taxon>
        <taxon>Viridiplantae</taxon>
        <taxon>Streptophyta</taxon>
        <taxon>Embryophyta</taxon>
        <taxon>Tracheophyta</taxon>
        <taxon>Spermatophyta</taxon>
        <taxon>Magnoliopsida</taxon>
        <taxon>eudicotyledons</taxon>
        <taxon>Gunneridae</taxon>
        <taxon>Pentapetalae</taxon>
        <taxon>asterids</taxon>
        <taxon>campanulids</taxon>
        <taxon>Asterales</taxon>
        <taxon>Asteraceae</taxon>
        <taxon>Cichorioideae</taxon>
        <taxon>Cichorieae</taxon>
        <taxon>Cichoriinae</taxon>
        <taxon>Cichorium</taxon>
    </lineage>
</organism>